<dbReference type="GeneID" id="112683218"/>
<evidence type="ECO:0000313" key="3">
    <source>
        <dbReference type="Proteomes" id="UP000694846"/>
    </source>
</evidence>
<gene>
    <name evidence="4" type="primary">LOC112683218</name>
</gene>
<feature type="signal peptide" evidence="2">
    <location>
        <begin position="1"/>
        <end position="26"/>
    </location>
</feature>
<proteinExistence type="predicted"/>
<feature type="compositionally biased region" description="Basic and acidic residues" evidence="1">
    <location>
        <begin position="301"/>
        <end position="324"/>
    </location>
</feature>
<keyword evidence="3" id="KW-1185">Reference proteome</keyword>
<reference evidence="4" key="1">
    <citation type="submission" date="2025-08" db="UniProtKB">
        <authorList>
            <consortium name="RefSeq"/>
        </authorList>
    </citation>
    <scope>IDENTIFICATION</scope>
</reference>
<feature type="compositionally biased region" description="Basic and acidic residues" evidence="1">
    <location>
        <begin position="336"/>
        <end position="377"/>
    </location>
</feature>
<evidence type="ECO:0000313" key="4">
    <source>
        <dbReference type="RefSeq" id="XP_025409915.1"/>
    </source>
</evidence>
<feature type="region of interest" description="Disordered" evidence="1">
    <location>
        <begin position="31"/>
        <end position="102"/>
    </location>
</feature>
<dbReference type="Proteomes" id="UP000694846">
    <property type="component" value="Unplaced"/>
</dbReference>
<feature type="compositionally biased region" description="Acidic residues" evidence="1">
    <location>
        <begin position="82"/>
        <end position="94"/>
    </location>
</feature>
<feature type="region of interest" description="Disordered" evidence="1">
    <location>
        <begin position="288"/>
        <end position="406"/>
    </location>
</feature>
<dbReference type="RefSeq" id="XP_025409915.1">
    <property type="nucleotide sequence ID" value="XM_025554130.1"/>
</dbReference>
<keyword evidence="2" id="KW-0732">Signal</keyword>
<dbReference type="OrthoDB" id="6631415at2759"/>
<dbReference type="AlphaFoldDB" id="A0A8B8FHT6"/>
<feature type="compositionally biased region" description="Basic and acidic residues" evidence="1">
    <location>
        <begin position="43"/>
        <end position="66"/>
    </location>
</feature>
<feature type="region of interest" description="Disordered" evidence="1">
    <location>
        <begin position="477"/>
        <end position="515"/>
    </location>
</feature>
<dbReference type="PROSITE" id="PS51257">
    <property type="entry name" value="PROKAR_LIPOPROTEIN"/>
    <property type="match status" value="1"/>
</dbReference>
<feature type="chain" id="PRO_5034248694" evidence="2">
    <location>
        <begin position="27"/>
        <end position="609"/>
    </location>
</feature>
<sequence>MKPRRRGPGPTAWLVVGAMLATALWSACESAATVAHHMRRPRRSADYRGRYYDRPQDTGGNDRTEADDANDDDDDRGRDHVDEDGDDDGDDDQRDFEGYSPYAADEVRKRGAIARPLAQQYERKPLRPPYATLAANSLRVDPSLLRDEVVELPTYVNVPVTLRCKFVPLENADNKFETVVEAMYPGHRNAPPPPADSHAARVLGQLMGSVDGWRGAVGHPTRQVRRVSVDGFYGRRAWPVPDQHPTAQSPYGGNGAGGRWFSVNDGGRRITARLRAAERAQWFRQNRRWFPQGQPGPIELPRFERLPGEERWTRNKSTDDRQDEPADGQQVDEQQTYERQDQRIEDRQDGHDELVEDRQDEQVEDRQDKQVEDRQDEQLDNGQGVQVDDGQYEQSGELDGGQHDGIINGQQYEQARQAEMINGQVYEQARQAKIINGEQYEQVRQDENQQFEQVGSLRQTIPVYDSQQNESLDVRQVDSVRQVEERTTNNEDGRRMQESIKDRTVDQDKQDVQESMRGPIKDRAVDRVDERHVQGPVVDRTADDADGRRMQEPVVDQTSNTDKQWVPIVIEDVHPMGPRFTTVAGSDYASFTDKPVQVYVENMITMGPV</sequence>
<accession>A0A8B8FHT6</accession>
<evidence type="ECO:0000256" key="2">
    <source>
        <dbReference type="SAM" id="SignalP"/>
    </source>
</evidence>
<evidence type="ECO:0000256" key="1">
    <source>
        <dbReference type="SAM" id="MobiDB-lite"/>
    </source>
</evidence>
<organism evidence="3 4">
    <name type="scientific">Sipha flava</name>
    <name type="common">yellow sugarcane aphid</name>
    <dbReference type="NCBI Taxonomy" id="143950"/>
    <lineage>
        <taxon>Eukaryota</taxon>
        <taxon>Metazoa</taxon>
        <taxon>Ecdysozoa</taxon>
        <taxon>Arthropoda</taxon>
        <taxon>Hexapoda</taxon>
        <taxon>Insecta</taxon>
        <taxon>Pterygota</taxon>
        <taxon>Neoptera</taxon>
        <taxon>Paraneoptera</taxon>
        <taxon>Hemiptera</taxon>
        <taxon>Sternorrhyncha</taxon>
        <taxon>Aphidomorpha</taxon>
        <taxon>Aphidoidea</taxon>
        <taxon>Aphididae</taxon>
        <taxon>Sipha</taxon>
    </lineage>
</organism>
<protein>
    <submittedName>
        <fullName evidence="4">Uncharacterized protein LOC112683218</fullName>
    </submittedName>
</protein>
<name>A0A8B8FHT6_9HEMI</name>